<dbReference type="SUPFAM" id="SSF82199">
    <property type="entry name" value="SET domain"/>
    <property type="match status" value="1"/>
</dbReference>
<comment type="caution">
    <text evidence="2">The sequence shown here is derived from an EMBL/GenBank/DDBJ whole genome shotgun (WGS) entry which is preliminary data.</text>
</comment>
<dbReference type="InterPro" id="IPR001214">
    <property type="entry name" value="SET_dom"/>
</dbReference>
<feature type="domain" description="SET" evidence="1">
    <location>
        <begin position="18"/>
        <end position="299"/>
    </location>
</feature>
<dbReference type="PROSITE" id="PS50280">
    <property type="entry name" value="SET"/>
    <property type="match status" value="1"/>
</dbReference>
<dbReference type="Gene3D" id="2.170.270.10">
    <property type="entry name" value="SET domain"/>
    <property type="match status" value="1"/>
</dbReference>
<name>A0A9P8VYH6_9HYPO</name>
<keyword evidence="3" id="KW-1185">Reference proteome</keyword>
<dbReference type="InterPro" id="IPR046341">
    <property type="entry name" value="SET_dom_sf"/>
</dbReference>
<dbReference type="Gene3D" id="1.10.220.160">
    <property type="match status" value="1"/>
</dbReference>
<evidence type="ECO:0000313" key="3">
    <source>
        <dbReference type="Proteomes" id="UP000777438"/>
    </source>
</evidence>
<dbReference type="PANTHER" id="PTHR12197">
    <property type="entry name" value="HISTONE-LYSINE N-METHYLTRANSFERASE SMYD"/>
    <property type="match status" value="1"/>
</dbReference>
<sequence>MPARTFPEAPNGVNDQDSDFYVHHHLVPSLDPCKGRMLRVSAPIAAGTVLLVDTPYAIVPTVEPSRSDALICSNLVCSRLVPQDGQGSCCPKSCYQDVIWCNDACREADRPRHEFECCWLKRNGEKIRQEECEYDFVTLWHVVRLLAGRHLERKASSMLWQHPQRKEFVRGWEAVEMCCAYLDSWPEPQIKHWRRLAKIYLSNESELPGLPGPDEVLSVICKEETNTFGLYPKMTGPLYMVDRPVPRGESYGLSLFPRAAMFNHSCLPNVTHKPDGQGRMVYTAARDIAANEEVMITYFDLTQFDDVKERQERTRDQFQFACTCERCIEEEAQDNLEGIDSLPFGLV</sequence>
<dbReference type="InterPro" id="IPR050869">
    <property type="entry name" value="H3K4_H4K5_MeTrfase"/>
</dbReference>
<proteinExistence type="predicted"/>
<dbReference type="AlphaFoldDB" id="A0A9P8VYH6"/>
<evidence type="ECO:0000259" key="1">
    <source>
        <dbReference type="PROSITE" id="PS50280"/>
    </source>
</evidence>
<dbReference type="Gene3D" id="6.10.140.2220">
    <property type="match status" value="1"/>
</dbReference>
<dbReference type="OrthoDB" id="1028014at2759"/>
<dbReference type="PANTHER" id="PTHR12197:SF292">
    <property type="entry name" value="SET DOMAIN-CONTAINING PROTEIN"/>
    <property type="match status" value="1"/>
</dbReference>
<accession>A0A9P8VYH6</accession>
<protein>
    <recommendedName>
        <fullName evidence="1">SET domain-containing protein</fullName>
    </recommendedName>
</protein>
<dbReference type="Pfam" id="PF00856">
    <property type="entry name" value="SET"/>
    <property type="match status" value="1"/>
</dbReference>
<reference evidence="2 3" key="1">
    <citation type="journal article" date="2021" name="Nat. Commun.">
        <title>Genetic determinants of endophytism in the Arabidopsis root mycobiome.</title>
        <authorList>
            <person name="Mesny F."/>
            <person name="Miyauchi S."/>
            <person name="Thiergart T."/>
            <person name="Pickel B."/>
            <person name="Atanasova L."/>
            <person name="Karlsson M."/>
            <person name="Huettel B."/>
            <person name="Barry K.W."/>
            <person name="Haridas S."/>
            <person name="Chen C."/>
            <person name="Bauer D."/>
            <person name="Andreopoulos W."/>
            <person name="Pangilinan J."/>
            <person name="LaButti K."/>
            <person name="Riley R."/>
            <person name="Lipzen A."/>
            <person name="Clum A."/>
            <person name="Drula E."/>
            <person name="Henrissat B."/>
            <person name="Kohler A."/>
            <person name="Grigoriev I.V."/>
            <person name="Martin F.M."/>
            <person name="Hacquard S."/>
        </authorList>
    </citation>
    <scope>NUCLEOTIDE SEQUENCE [LARGE SCALE GENOMIC DNA]</scope>
    <source>
        <strain evidence="2 3">MPI-CAGE-CH-0241</strain>
    </source>
</reference>
<organism evidence="2 3">
    <name type="scientific">Thelonectria olida</name>
    <dbReference type="NCBI Taxonomy" id="1576542"/>
    <lineage>
        <taxon>Eukaryota</taxon>
        <taxon>Fungi</taxon>
        <taxon>Dikarya</taxon>
        <taxon>Ascomycota</taxon>
        <taxon>Pezizomycotina</taxon>
        <taxon>Sordariomycetes</taxon>
        <taxon>Hypocreomycetidae</taxon>
        <taxon>Hypocreales</taxon>
        <taxon>Nectriaceae</taxon>
        <taxon>Thelonectria</taxon>
    </lineage>
</organism>
<dbReference type="CDD" id="cd20071">
    <property type="entry name" value="SET_SMYD"/>
    <property type="match status" value="1"/>
</dbReference>
<evidence type="ECO:0000313" key="2">
    <source>
        <dbReference type="EMBL" id="KAH6880695.1"/>
    </source>
</evidence>
<dbReference type="Proteomes" id="UP000777438">
    <property type="component" value="Unassembled WGS sequence"/>
</dbReference>
<gene>
    <name evidence="2" type="ORF">B0T10DRAFT_446347</name>
</gene>
<dbReference type="EMBL" id="JAGPYM010000025">
    <property type="protein sequence ID" value="KAH6880695.1"/>
    <property type="molecule type" value="Genomic_DNA"/>
</dbReference>